<gene>
    <name evidence="10" type="ORF">HQR01_05295</name>
</gene>
<feature type="transmembrane region" description="Helical" evidence="7">
    <location>
        <begin position="61"/>
        <end position="80"/>
    </location>
</feature>
<dbReference type="InterPro" id="IPR003593">
    <property type="entry name" value="AAA+_ATPase"/>
</dbReference>
<dbReference type="PROSITE" id="PS50893">
    <property type="entry name" value="ABC_TRANSPORTER_2"/>
    <property type="match status" value="1"/>
</dbReference>
<dbReference type="GO" id="GO:0140359">
    <property type="term" value="F:ABC-type transporter activity"/>
    <property type="evidence" value="ECO:0007669"/>
    <property type="project" value="InterPro"/>
</dbReference>
<dbReference type="PANTHER" id="PTHR24221:SF654">
    <property type="entry name" value="ATP-BINDING CASSETTE SUB-FAMILY B MEMBER 6"/>
    <property type="match status" value="1"/>
</dbReference>
<dbReference type="EMBL" id="CP053921">
    <property type="protein sequence ID" value="QKG70832.1"/>
    <property type="molecule type" value="Genomic_DNA"/>
</dbReference>
<dbReference type="PANTHER" id="PTHR24221">
    <property type="entry name" value="ATP-BINDING CASSETTE SUB-FAMILY B"/>
    <property type="match status" value="1"/>
</dbReference>
<dbReference type="Gene3D" id="3.40.50.300">
    <property type="entry name" value="P-loop containing nucleotide triphosphate hydrolases"/>
    <property type="match status" value="1"/>
</dbReference>
<dbReference type="InterPro" id="IPR027417">
    <property type="entry name" value="P-loop_NTPase"/>
</dbReference>
<protein>
    <submittedName>
        <fullName evidence="10">ABC transporter ATP-binding protein</fullName>
    </submittedName>
</protein>
<evidence type="ECO:0000256" key="3">
    <source>
        <dbReference type="ARBA" id="ARBA00022741"/>
    </source>
</evidence>
<keyword evidence="3" id="KW-0547">Nucleotide-binding</keyword>
<dbReference type="Pfam" id="PF00005">
    <property type="entry name" value="ABC_tran"/>
    <property type="match status" value="1"/>
</dbReference>
<feature type="domain" description="ABC transmembrane type-1" evidence="9">
    <location>
        <begin position="18"/>
        <end position="273"/>
    </location>
</feature>
<dbReference type="Pfam" id="PF00664">
    <property type="entry name" value="ABC_membrane"/>
    <property type="match status" value="1"/>
</dbReference>
<dbReference type="AlphaFoldDB" id="A0A7D3XZ26"/>
<dbReference type="GO" id="GO:0016887">
    <property type="term" value="F:ATP hydrolysis activity"/>
    <property type="evidence" value="ECO:0007669"/>
    <property type="project" value="InterPro"/>
</dbReference>
<dbReference type="Gene3D" id="1.20.1560.10">
    <property type="entry name" value="ABC transporter type 1, transmembrane domain"/>
    <property type="match status" value="1"/>
</dbReference>
<dbReference type="SMART" id="SM00382">
    <property type="entry name" value="AAA"/>
    <property type="match status" value="1"/>
</dbReference>
<dbReference type="GO" id="GO:0005886">
    <property type="term" value="C:plasma membrane"/>
    <property type="evidence" value="ECO:0007669"/>
    <property type="project" value="UniProtKB-SubCell"/>
</dbReference>
<evidence type="ECO:0000259" key="9">
    <source>
        <dbReference type="PROSITE" id="PS50929"/>
    </source>
</evidence>
<evidence type="ECO:0000256" key="5">
    <source>
        <dbReference type="ARBA" id="ARBA00022989"/>
    </source>
</evidence>
<evidence type="ECO:0000256" key="2">
    <source>
        <dbReference type="ARBA" id="ARBA00022692"/>
    </source>
</evidence>
<dbReference type="CDD" id="cd03228">
    <property type="entry name" value="ABCC_MRP_Like"/>
    <property type="match status" value="1"/>
</dbReference>
<keyword evidence="2 7" id="KW-0812">Transmembrane</keyword>
<dbReference type="InterPro" id="IPR017871">
    <property type="entry name" value="ABC_transporter-like_CS"/>
</dbReference>
<dbReference type="PROSITE" id="PS50929">
    <property type="entry name" value="ABC_TM1F"/>
    <property type="match status" value="1"/>
</dbReference>
<keyword evidence="11" id="KW-1185">Reference proteome</keyword>
<dbReference type="SUPFAM" id="SSF52540">
    <property type="entry name" value="P-loop containing nucleoside triphosphate hydrolases"/>
    <property type="match status" value="1"/>
</dbReference>
<evidence type="ECO:0000256" key="6">
    <source>
        <dbReference type="ARBA" id="ARBA00023136"/>
    </source>
</evidence>
<feature type="domain" description="ABC transporter" evidence="8">
    <location>
        <begin position="339"/>
        <end position="553"/>
    </location>
</feature>
<evidence type="ECO:0000256" key="1">
    <source>
        <dbReference type="ARBA" id="ARBA00004651"/>
    </source>
</evidence>
<dbReference type="PROSITE" id="PS00211">
    <property type="entry name" value="ABC_TRANSPORTER_1"/>
    <property type="match status" value="1"/>
</dbReference>
<keyword evidence="5 7" id="KW-1133">Transmembrane helix</keyword>
<feature type="transmembrane region" description="Helical" evidence="7">
    <location>
        <begin position="143"/>
        <end position="159"/>
    </location>
</feature>
<comment type="subcellular location">
    <subcellularLocation>
        <location evidence="1">Cell membrane</location>
        <topology evidence="1">Multi-pass membrane protein</topology>
    </subcellularLocation>
</comment>
<name>A0A7D3XZ26_9SPHN</name>
<dbReference type="SUPFAM" id="SSF90123">
    <property type="entry name" value="ABC transporter transmembrane region"/>
    <property type="match status" value="1"/>
</dbReference>
<dbReference type="InterPro" id="IPR011527">
    <property type="entry name" value="ABC1_TM_dom"/>
</dbReference>
<dbReference type="InterPro" id="IPR036640">
    <property type="entry name" value="ABC1_TM_sf"/>
</dbReference>
<evidence type="ECO:0000256" key="4">
    <source>
        <dbReference type="ARBA" id="ARBA00022840"/>
    </source>
</evidence>
<reference evidence="10 11" key="1">
    <citation type="submission" date="2020-05" db="EMBL/GenBank/DDBJ databases">
        <title>Erythrobacter mangrovi sp. nov., isolated from rhizosphere soil of mangrove plant (Kandelia candel).</title>
        <authorList>
            <person name="Ye Y.H."/>
        </authorList>
    </citation>
    <scope>NUCLEOTIDE SEQUENCE [LARGE SCALE GENOMIC DNA]</scope>
    <source>
        <strain evidence="10 11">EB310</strain>
    </source>
</reference>
<feature type="transmembrane region" description="Helical" evidence="7">
    <location>
        <begin position="20"/>
        <end position="41"/>
    </location>
</feature>
<keyword evidence="6 7" id="KW-0472">Membrane</keyword>
<keyword evidence="4 10" id="KW-0067">ATP-binding</keyword>
<accession>A0A7D3XZ26</accession>
<dbReference type="RefSeq" id="WP_173213212.1">
    <property type="nucleotide sequence ID" value="NZ_CP053921.1"/>
</dbReference>
<dbReference type="InterPro" id="IPR039421">
    <property type="entry name" value="Type_1_exporter"/>
</dbReference>
<evidence type="ECO:0000259" key="8">
    <source>
        <dbReference type="PROSITE" id="PS50893"/>
    </source>
</evidence>
<evidence type="ECO:0000256" key="7">
    <source>
        <dbReference type="SAM" id="Phobius"/>
    </source>
</evidence>
<dbReference type="InterPro" id="IPR003439">
    <property type="entry name" value="ABC_transporter-like_ATP-bd"/>
</dbReference>
<dbReference type="Proteomes" id="UP000504693">
    <property type="component" value="Chromosome"/>
</dbReference>
<proteinExistence type="predicted"/>
<sequence length="553" mass="58463">MTQAFRSFLDLAGAHRLAALVLLSAIGAITEGFGLVLLVPMVGTLTGGLALVDLPFPLPHWSLATLLALFMALVVLRSLVDMARALSAQRLEVAVVDELRRRAVAALLGAEWRTLSTMQQSANRALLVTSVDRVGEAVQHVSTLTRALVSLLALGLAALALSPALAMGCMLAGLFALAALGGLRRKARMLGDALSRRYEAIYARLEATLSALRLVKSFSRERAEAQSLADEFNSMRKAERRYLVGTSLARAALQSGAALALALAVWMSVVLWQVPAPVLLAMTAIAVRAVPLVEALQSAGQGWAHAAPAFDDAQRLIARAEAVAEVPPAGVQPRLRRALVLDRVTYRHTVERAGVSDVSFELEAGTIAALVGPSGSGKSTLADLLGGLLSPDEGQIIVDGLSLAGGHRNAWRQRVAYVQQEAMLFGGSVRQNLLWAQPDASEAQLHHALTSAAAQFVEELPGGLDCQLNEGGRSLSGGERQRIALARALLRDPDLLILDEATSAVDPESELAITSAVRRLAGSCTILVIGHRGALVDSADRRISLDSGRLVQA</sequence>
<dbReference type="KEGG" id="emv:HQR01_05295"/>
<dbReference type="GO" id="GO:0005524">
    <property type="term" value="F:ATP binding"/>
    <property type="evidence" value="ECO:0007669"/>
    <property type="project" value="UniProtKB-KW"/>
</dbReference>
<evidence type="ECO:0000313" key="11">
    <source>
        <dbReference type="Proteomes" id="UP000504693"/>
    </source>
</evidence>
<evidence type="ECO:0000313" key="10">
    <source>
        <dbReference type="EMBL" id="QKG70832.1"/>
    </source>
</evidence>
<organism evidence="10 11">
    <name type="scientific">Erythrobacter mangrovi</name>
    <dbReference type="NCBI Taxonomy" id="2739433"/>
    <lineage>
        <taxon>Bacteria</taxon>
        <taxon>Pseudomonadati</taxon>
        <taxon>Pseudomonadota</taxon>
        <taxon>Alphaproteobacteria</taxon>
        <taxon>Sphingomonadales</taxon>
        <taxon>Erythrobacteraceae</taxon>
        <taxon>Erythrobacter/Porphyrobacter group</taxon>
        <taxon>Erythrobacter</taxon>
    </lineage>
</organism>